<dbReference type="InterPro" id="IPR001810">
    <property type="entry name" value="F-box_dom"/>
</dbReference>
<dbReference type="OrthoDB" id="687122at2759"/>
<dbReference type="Proteomes" id="UP000467841">
    <property type="component" value="Unassembled WGS sequence"/>
</dbReference>
<comment type="caution">
    <text evidence="3">The sequence shown here is derived from an EMBL/GenBank/DDBJ whole genome shotgun (WGS) entry which is preliminary data.</text>
</comment>
<dbReference type="InterPro" id="IPR013187">
    <property type="entry name" value="F-box-assoc_dom_typ3"/>
</dbReference>
<sequence length="411" mass="47063">MNKQRQNVSDSEDLLAVNQRNTRSKTSTDGGEYSVTIPVDLLIDISLRLPGKSIARCRCVSKLWASTMRLPYFTELFLTRSLARPRLLFYCIRDGHMLFFSSPEPQNFDGKSSLVTADSHMKIPCAFLYERLVSCISGLVFTTDERILNGKKHQVSVVCNPSTGQSMTLPKVKSRRKVGVRSYFGYDPIDKQHKVLAMTCKVYGIQWKVSEEHQVLTLGTSEPSWKRIDCCVPHSPYPKYHHHKCINGVLYYPAVNTSTQSFIIVCFDVKSEMFRFVEDRDDSVSHSTAGHTSLIGYNGKLGRLRFQGWDYMDNRSSIRLRVLEDAETHEWSDHEYALPALWQKIVGVRDIIKCVRFLGVTRTNEIVMSSSGSSSVLYYNRETKTVRRAEMNGMEEAYTFLDCYVEDVKLM</sequence>
<feature type="domain" description="F-box" evidence="2">
    <location>
        <begin position="37"/>
        <end position="77"/>
    </location>
</feature>
<proteinExistence type="predicted"/>
<organism evidence="3 4">
    <name type="scientific">Microthlaspi erraticum</name>
    <dbReference type="NCBI Taxonomy" id="1685480"/>
    <lineage>
        <taxon>Eukaryota</taxon>
        <taxon>Viridiplantae</taxon>
        <taxon>Streptophyta</taxon>
        <taxon>Embryophyta</taxon>
        <taxon>Tracheophyta</taxon>
        <taxon>Spermatophyta</taxon>
        <taxon>Magnoliopsida</taxon>
        <taxon>eudicotyledons</taxon>
        <taxon>Gunneridae</taxon>
        <taxon>Pentapetalae</taxon>
        <taxon>rosids</taxon>
        <taxon>malvids</taxon>
        <taxon>Brassicales</taxon>
        <taxon>Brassicaceae</taxon>
        <taxon>Coluteocarpeae</taxon>
        <taxon>Microthlaspi</taxon>
    </lineage>
</organism>
<dbReference type="InterPro" id="IPR017451">
    <property type="entry name" value="F-box-assoc_interact_dom"/>
</dbReference>
<protein>
    <recommendedName>
        <fullName evidence="2">F-box domain-containing protein</fullName>
    </recommendedName>
</protein>
<dbReference type="PANTHER" id="PTHR31111:SF125">
    <property type="entry name" value="F-BOX PROTEIN CPR30-LIKE"/>
    <property type="match status" value="1"/>
</dbReference>
<dbReference type="NCBIfam" id="TIGR01640">
    <property type="entry name" value="F_box_assoc_1"/>
    <property type="match status" value="1"/>
</dbReference>
<dbReference type="AlphaFoldDB" id="A0A6D2HT52"/>
<keyword evidence="4" id="KW-1185">Reference proteome</keyword>
<dbReference type="SMART" id="SM00256">
    <property type="entry name" value="FBOX"/>
    <property type="match status" value="1"/>
</dbReference>
<gene>
    <name evidence="3" type="ORF">MERR_LOCUS4338</name>
</gene>
<evidence type="ECO:0000313" key="3">
    <source>
        <dbReference type="EMBL" id="CAA7017103.1"/>
    </source>
</evidence>
<accession>A0A6D2HT52</accession>
<dbReference type="InterPro" id="IPR036047">
    <property type="entry name" value="F-box-like_dom_sf"/>
</dbReference>
<dbReference type="Pfam" id="PF08268">
    <property type="entry name" value="FBA_3"/>
    <property type="match status" value="1"/>
</dbReference>
<evidence type="ECO:0000256" key="1">
    <source>
        <dbReference type="SAM" id="MobiDB-lite"/>
    </source>
</evidence>
<reference evidence="3" key="1">
    <citation type="submission" date="2020-01" db="EMBL/GenBank/DDBJ databases">
        <authorList>
            <person name="Mishra B."/>
        </authorList>
    </citation>
    <scope>NUCLEOTIDE SEQUENCE [LARGE SCALE GENOMIC DNA]</scope>
</reference>
<feature type="region of interest" description="Disordered" evidence="1">
    <location>
        <begin position="1"/>
        <end position="29"/>
    </location>
</feature>
<dbReference type="EMBL" id="CACVBM020000288">
    <property type="protein sequence ID" value="CAA7017103.1"/>
    <property type="molecule type" value="Genomic_DNA"/>
</dbReference>
<evidence type="ECO:0000313" key="4">
    <source>
        <dbReference type="Proteomes" id="UP000467841"/>
    </source>
</evidence>
<feature type="compositionally biased region" description="Polar residues" evidence="1">
    <location>
        <begin position="18"/>
        <end position="29"/>
    </location>
</feature>
<dbReference type="SUPFAM" id="SSF81383">
    <property type="entry name" value="F-box domain"/>
    <property type="match status" value="1"/>
</dbReference>
<dbReference type="PANTHER" id="PTHR31111">
    <property type="entry name" value="BNAA05G37150D PROTEIN-RELATED"/>
    <property type="match status" value="1"/>
</dbReference>
<dbReference type="Pfam" id="PF00646">
    <property type="entry name" value="F-box"/>
    <property type="match status" value="1"/>
</dbReference>
<name>A0A6D2HT52_9BRAS</name>
<evidence type="ECO:0000259" key="2">
    <source>
        <dbReference type="SMART" id="SM00256"/>
    </source>
</evidence>